<evidence type="ECO:0000313" key="1">
    <source>
        <dbReference type="EMBL" id="MCK7613999.1"/>
    </source>
</evidence>
<dbReference type="EMBL" id="JALNMJ010000012">
    <property type="protein sequence ID" value="MCK7613999.1"/>
    <property type="molecule type" value="Genomic_DNA"/>
</dbReference>
<dbReference type="Proteomes" id="UP001431221">
    <property type="component" value="Unassembled WGS sequence"/>
</dbReference>
<gene>
    <name evidence="1" type="ORF">M0H32_17660</name>
</gene>
<sequence length="132" mass="13614">MPTVNASGPIPSFDVSPVDPFIMPSVPPVPAVMPAVGFRMTTIPTQFTFYSIAFWFHTMLSMIPACIAGPGPGVISGMPMSASKSGKGSARLLIQGQPASRALMDPPLENGLTVNSVGISSPGQCTLINPVG</sequence>
<protein>
    <recommendedName>
        <fullName evidence="3">Tox-PAAR-like domain-containing protein</fullName>
    </recommendedName>
</protein>
<evidence type="ECO:0000313" key="2">
    <source>
        <dbReference type="Proteomes" id="UP001431221"/>
    </source>
</evidence>
<keyword evidence="2" id="KW-1185">Reference proteome</keyword>
<organism evidence="1 2">
    <name type="scientific">Roseibium sediminicola</name>
    <dbReference type="NCBI Taxonomy" id="2933272"/>
    <lineage>
        <taxon>Bacteria</taxon>
        <taxon>Pseudomonadati</taxon>
        <taxon>Pseudomonadota</taxon>
        <taxon>Alphaproteobacteria</taxon>
        <taxon>Hyphomicrobiales</taxon>
        <taxon>Stappiaceae</taxon>
        <taxon>Roseibium</taxon>
    </lineage>
</organism>
<evidence type="ECO:0008006" key="3">
    <source>
        <dbReference type="Google" id="ProtNLM"/>
    </source>
</evidence>
<proteinExistence type="predicted"/>
<comment type="caution">
    <text evidence="1">The sequence shown here is derived from an EMBL/GenBank/DDBJ whole genome shotgun (WGS) entry which is preliminary data.</text>
</comment>
<dbReference type="RefSeq" id="WP_248156337.1">
    <property type="nucleotide sequence ID" value="NZ_JALNMJ010000012.1"/>
</dbReference>
<accession>A0ABT0GX35</accession>
<name>A0ABT0GX35_9HYPH</name>
<reference evidence="1" key="1">
    <citation type="submission" date="2022-04" db="EMBL/GenBank/DDBJ databases">
        <title>Roseibium sp. CAU 1639 isolated from mud.</title>
        <authorList>
            <person name="Kim W."/>
        </authorList>
    </citation>
    <scope>NUCLEOTIDE SEQUENCE</scope>
    <source>
        <strain evidence="1">CAU 1639</strain>
    </source>
</reference>